<comment type="subcellular location">
    <subcellularLocation>
        <location evidence="1">Membrane</location>
    </subcellularLocation>
</comment>
<evidence type="ECO:0000313" key="6">
    <source>
        <dbReference type="Proteomes" id="UP001430848"/>
    </source>
</evidence>
<accession>A0ABR1NP68</accession>
<feature type="compositionally biased region" description="Basic and acidic residues" evidence="3">
    <location>
        <begin position="57"/>
        <end position="68"/>
    </location>
</feature>
<dbReference type="InterPro" id="IPR036779">
    <property type="entry name" value="LysM_dom_sf"/>
</dbReference>
<feature type="region of interest" description="Disordered" evidence="3">
    <location>
        <begin position="1"/>
        <end position="87"/>
    </location>
</feature>
<dbReference type="SMART" id="SM00257">
    <property type="entry name" value="LysM"/>
    <property type="match status" value="1"/>
</dbReference>
<evidence type="ECO:0000256" key="3">
    <source>
        <dbReference type="SAM" id="MobiDB-lite"/>
    </source>
</evidence>
<dbReference type="PANTHER" id="PTHR35603:SF2">
    <property type="entry name" value="OUTER MEMBRANE LIPOPROTEIN"/>
    <property type="match status" value="1"/>
</dbReference>
<dbReference type="CDD" id="cd00118">
    <property type="entry name" value="LysM"/>
    <property type="match status" value="1"/>
</dbReference>
<dbReference type="InterPro" id="IPR018392">
    <property type="entry name" value="LysM"/>
</dbReference>
<evidence type="ECO:0000256" key="1">
    <source>
        <dbReference type="ARBA" id="ARBA00004370"/>
    </source>
</evidence>
<gene>
    <name evidence="5" type="ORF">SLS63_013217</name>
</gene>
<keyword evidence="6" id="KW-1185">Reference proteome</keyword>
<name>A0ABR1NP68_DIAER</name>
<evidence type="ECO:0000256" key="2">
    <source>
        <dbReference type="ARBA" id="ARBA00023136"/>
    </source>
</evidence>
<dbReference type="Pfam" id="PF01476">
    <property type="entry name" value="LysM"/>
    <property type="match status" value="1"/>
</dbReference>
<dbReference type="Gene3D" id="3.10.350.10">
    <property type="entry name" value="LysM domain"/>
    <property type="match status" value="1"/>
</dbReference>
<dbReference type="Proteomes" id="UP001430848">
    <property type="component" value="Unassembled WGS sequence"/>
</dbReference>
<dbReference type="PANTHER" id="PTHR35603">
    <property type="match status" value="1"/>
</dbReference>
<organism evidence="5 6">
    <name type="scientific">Diaporthe eres</name>
    <name type="common">Phomopsis oblonga</name>
    <dbReference type="NCBI Taxonomy" id="83184"/>
    <lineage>
        <taxon>Eukaryota</taxon>
        <taxon>Fungi</taxon>
        <taxon>Dikarya</taxon>
        <taxon>Ascomycota</taxon>
        <taxon>Pezizomycotina</taxon>
        <taxon>Sordariomycetes</taxon>
        <taxon>Sordariomycetidae</taxon>
        <taxon>Diaporthales</taxon>
        <taxon>Diaporthaceae</taxon>
        <taxon>Diaporthe</taxon>
        <taxon>Diaporthe eres species complex</taxon>
    </lineage>
</organism>
<dbReference type="InterPro" id="IPR051407">
    <property type="entry name" value="Bact_OM_lipoprot/Surf_antigen"/>
</dbReference>
<dbReference type="InterPro" id="IPR008816">
    <property type="entry name" value="Gly_zipper_2TM_dom"/>
</dbReference>
<dbReference type="SUPFAM" id="SSF54106">
    <property type="entry name" value="LysM domain"/>
    <property type="match status" value="1"/>
</dbReference>
<feature type="compositionally biased region" description="Gly residues" evidence="3">
    <location>
        <begin position="72"/>
        <end position="84"/>
    </location>
</feature>
<feature type="region of interest" description="Disordered" evidence="3">
    <location>
        <begin position="113"/>
        <end position="182"/>
    </location>
</feature>
<feature type="domain" description="LysM" evidence="4">
    <location>
        <begin position="180"/>
        <end position="225"/>
    </location>
</feature>
<dbReference type="EMBL" id="JAKNSF020000169">
    <property type="protein sequence ID" value="KAK7709539.1"/>
    <property type="molecule type" value="Genomic_DNA"/>
</dbReference>
<dbReference type="Pfam" id="PF05433">
    <property type="entry name" value="Rick_17kDa_Anti"/>
    <property type="match status" value="1"/>
</dbReference>
<feature type="compositionally biased region" description="Basic residues" evidence="3">
    <location>
        <begin position="44"/>
        <end position="56"/>
    </location>
</feature>
<proteinExistence type="predicted"/>
<dbReference type="PROSITE" id="PS51782">
    <property type="entry name" value="LYSM"/>
    <property type="match status" value="1"/>
</dbReference>
<evidence type="ECO:0000313" key="5">
    <source>
        <dbReference type="EMBL" id="KAK7709539.1"/>
    </source>
</evidence>
<evidence type="ECO:0000259" key="4">
    <source>
        <dbReference type="PROSITE" id="PS51782"/>
    </source>
</evidence>
<reference evidence="5 6" key="1">
    <citation type="submission" date="2024-02" db="EMBL/GenBank/DDBJ databases">
        <title>De novo assembly and annotation of 12 fungi associated with fruit tree decline syndrome in Ontario, Canada.</title>
        <authorList>
            <person name="Sulman M."/>
            <person name="Ellouze W."/>
            <person name="Ilyukhin E."/>
        </authorList>
    </citation>
    <scope>NUCLEOTIDE SEQUENCE [LARGE SCALE GENOMIC DNA]</scope>
    <source>
        <strain evidence="5 6">M169</strain>
    </source>
</reference>
<sequence>MSAQDYYRDGGDRPHDRHHDAPPYREESRGGGSDYYSHDGGRRDRSRSKSRSKSRERRNSGGDKDRDIAGTLIGGAAGAFGGHALGAKAGHGVIGTVLGGVAGAFAGHEVEEKVDDWKDERKEKKEDERRHKEDDERHRREDEDRRRRDDEDRRRREDEDRRRRDDHHHEAPRGGGCGPDTVVVQQGDTLRGIAARFDGVSFEEIARHNNIANPDMIYPGQTLAIPRRGGY</sequence>
<protein>
    <recommendedName>
        <fullName evidence="4">LysM domain-containing protein</fullName>
    </recommendedName>
</protein>
<feature type="compositionally biased region" description="Basic and acidic residues" evidence="3">
    <location>
        <begin position="113"/>
        <end position="172"/>
    </location>
</feature>
<comment type="caution">
    <text evidence="5">The sequence shown here is derived from an EMBL/GenBank/DDBJ whole genome shotgun (WGS) entry which is preliminary data.</text>
</comment>
<feature type="compositionally biased region" description="Basic and acidic residues" evidence="3">
    <location>
        <begin position="1"/>
        <end position="29"/>
    </location>
</feature>
<keyword evidence="2" id="KW-0472">Membrane</keyword>